<feature type="region of interest" description="Disordered" evidence="1">
    <location>
        <begin position="306"/>
        <end position="328"/>
    </location>
</feature>
<proteinExistence type="predicted"/>
<organism evidence="2 3">
    <name type="scientific">Acipenser oxyrinchus oxyrinchus</name>
    <dbReference type="NCBI Taxonomy" id="40147"/>
    <lineage>
        <taxon>Eukaryota</taxon>
        <taxon>Metazoa</taxon>
        <taxon>Chordata</taxon>
        <taxon>Craniata</taxon>
        <taxon>Vertebrata</taxon>
        <taxon>Euteleostomi</taxon>
        <taxon>Actinopterygii</taxon>
        <taxon>Chondrostei</taxon>
        <taxon>Acipenseriformes</taxon>
        <taxon>Acipenseridae</taxon>
        <taxon>Acipenser</taxon>
    </lineage>
</organism>
<reference evidence="2" key="1">
    <citation type="submission" date="2022-02" db="EMBL/GenBank/DDBJ databases">
        <title>Atlantic sturgeon de novo genome assembly.</title>
        <authorList>
            <person name="Stock M."/>
            <person name="Klopp C."/>
            <person name="Guiguen Y."/>
            <person name="Cabau C."/>
            <person name="Parinello H."/>
            <person name="Santidrian Yebra-Pimentel E."/>
            <person name="Kuhl H."/>
            <person name="Dirks R.P."/>
            <person name="Guessner J."/>
            <person name="Wuertz S."/>
            <person name="Du K."/>
            <person name="Schartl M."/>
        </authorList>
    </citation>
    <scope>NUCLEOTIDE SEQUENCE</scope>
    <source>
        <strain evidence="2">STURGEONOMICS-FGT-2020</strain>
        <tissue evidence="2">Whole blood</tissue>
    </source>
</reference>
<feature type="compositionally biased region" description="Polar residues" evidence="1">
    <location>
        <begin position="241"/>
        <end position="251"/>
    </location>
</feature>
<feature type="region of interest" description="Disordered" evidence="1">
    <location>
        <begin position="120"/>
        <end position="145"/>
    </location>
</feature>
<feature type="non-terminal residue" evidence="2">
    <location>
        <position position="1"/>
    </location>
</feature>
<dbReference type="Proteomes" id="UP001230051">
    <property type="component" value="Unassembled WGS sequence"/>
</dbReference>
<feature type="compositionally biased region" description="Pro residues" evidence="1">
    <location>
        <begin position="211"/>
        <end position="235"/>
    </location>
</feature>
<keyword evidence="3" id="KW-1185">Reference proteome</keyword>
<evidence type="ECO:0000256" key="1">
    <source>
        <dbReference type="SAM" id="MobiDB-lite"/>
    </source>
</evidence>
<name>A0AAD8GI46_ACIOX</name>
<protein>
    <submittedName>
        <fullName evidence="2">Basic salivary proline-rich protein 1-like</fullName>
    </submittedName>
</protein>
<gene>
    <name evidence="2" type="ORF">AOXY_G2466</name>
</gene>
<dbReference type="AlphaFoldDB" id="A0AAD8GI46"/>
<dbReference type="EMBL" id="JAGXEW010000002">
    <property type="protein sequence ID" value="KAK1174873.1"/>
    <property type="molecule type" value="Genomic_DNA"/>
</dbReference>
<feature type="compositionally biased region" description="Polar residues" evidence="1">
    <location>
        <begin position="306"/>
        <end position="326"/>
    </location>
</feature>
<feature type="region of interest" description="Disordered" evidence="1">
    <location>
        <begin position="185"/>
        <end position="251"/>
    </location>
</feature>
<feature type="region of interest" description="Disordered" evidence="1">
    <location>
        <begin position="341"/>
        <end position="365"/>
    </location>
</feature>
<sequence>LSYVLPYLYQQPQLDFGLTLQLALTTQGAGQPPLALTAKGSMNPQILRPAQAPMNPQILRPAQGPMNPQIQRPAQGPMNPQIQRPAQGPMNPQILRPAQAPMNPQILRPAQGPMNPHILRPAQGRTDESTNTETSTETDESSIYHQRYGLSASNSNEFMRHNGNAYNGVGYGQPQVPYMPPYVYQQQQPDMGRPSQLPLNPQVAGGAGQGPMPPQGPLPPQVLLPPQSPLPPQVIFPPSQKDQSPNAPQQPLTIPCFFNPKMLPSYYPSVVFPQQTGGQGMPYYIGYGYPQPNQPAVWQPTHEQAQQHLEQPTQMSQQPMQESTAKQPPVIGTETVLPTTASGQLEGNINTATETQPGLTFPFEP</sequence>
<evidence type="ECO:0000313" key="2">
    <source>
        <dbReference type="EMBL" id="KAK1174873.1"/>
    </source>
</evidence>
<feature type="compositionally biased region" description="Polar residues" evidence="1">
    <location>
        <begin position="341"/>
        <end position="358"/>
    </location>
</feature>
<evidence type="ECO:0000313" key="3">
    <source>
        <dbReference type="Proteomes" id="UP001230051"/>
    </source>
</evidence>
<comment type="caution">
    <text evidence="2">The sequence shown here is derived from an EMBL/GenBank/DDBJ whole genome shotgun (WGS) entry which is preliminary data.</text>
</comment>
<accession>A0AAD8GI46</accession>